<keyword evidence="3" id="KW-1185">Reference proteome</keyword>
<feature type="transmembrane region" description="Helical" evidence="1">
    <location>
        <begin position="20"/>
        <end position="42"/>
    </location>
</feature>
<evidence type="ECO:0000313" key="3">
    <source>
        <dbReference type="Proteomes" id="UP001470230"/>
    </source>
</evidence>
<organism evidence="2 3">
    <name type="scientific">Tritrichomonas musculus</name>
    <dbReference type="NCBI Taxonomy" id="1915356"/>
    <lineage>
        <taxon>Eukaryota</taxon>
        <taxon>Metamonada</taxon>
        <taxon>Parabasalia</taxon>
        <taxon>Tritrichomonadida</taxon>
        <taxon>Tritrichomonadidae</taxon>
        <taxon>Tritrichomonas</taxon>
    </lineage>
</organism>
<keyword evidence="1" id="KW-0472">Membrane</keyword>
<proteinExistence type="predicted"/>
<feature type="transmembrane region" description="Helical" evidence="1">
    <location>
        <begin position="84"/>
        <end position="107"/>
    </location>
</feature>
<dbReference type="EMBL" id="JAPFFF010000003">
    <property type="protein sequence ID" value="KAK8893496.1"/>
    <property type="molecule type" value="Genomic_DNA"/>
</dbReference>
<accession>A0ABR2KRV8</accession>
<comment type="caution">
    <text evidence="2">The sequence shown here is derived from an EMBL/GenBank/DDBJ whole genome shotgun (WGS) entry which is preliminary data.</text>
</comment>
<sequence length="137" mass="15934">MQFNYLQITNSPVWNERIDFVKSLLVVLFFIYTSILLVDLTINKIPELKSFSINHSFLIKNSNVIIPLIFEKVRKDSKTNSKKVCACATIIAGLLSKNFALIVWGIFRLKSIYDERVTLSRSYGSYRVNGRSFRYRL</sequence>
<gene>
    <name evidence="2" type="ORF">M9Y10_021918</name>
</gene>
<evidence type="ECO:0000313" key="2">
    <source>
        <dbReference type="EMBL" id="KAK8893496.1"/>
    </source>
</evidence>
<name>A0ABR2KRV8_9EUKA</name>
<keyword evidence="1" id="KW-0812">Transmembrane</keyword>
<dbReference type="Proteomes" id="UP001470230">
    <property type="component" value="Unassembled WGS sequence"/>
</dbReference>
<reference evidence="2 3" key="1">
    <citation type="submission" date="2024-04" db="EMBL/GenBank/DDBJ databases">
        <title>Tritrichomonas musculus Genome.</title>
        <authorList>
            <person name="Alves-Ferreira E."/>
            <person name="Grigg M."/>
            <person name="Lorenzi H."/>
            <person name="Galac M."/>
        </authorList>
    </citation>
    <scope>NUCLEOTIDE SEQUENCE [LARGE SCALE GENOMIC DNA]</scope>
    <source>
        <strain evidence="2 3">EAF2021</strain>
    </source>
</reference>
<evidence type="ECO:0000256" key="1">
    <source>
        <dbReference type="SAM" id="Phobius"/>
    </source>
</evidence>
<protein>
    <submittedName>
        <fullName evidence="2">Uncharacterized protein</fullName>
    </submittedName>
</protein>
<keyword evidence="1" id="KW-1133">Transmembrane helix</keyword>